<dbReference type="RefSeq" id="WP_222980387.1">
    <property type="nucleotide sequence ID" value="NZ_JAINVZ010000017.1"/>
</dbReference>
<comment type="similarity">
    <text evidence="2">Belongs to the class-I pyridoxal-phosphate-dependent aminotransferase family.</text>
</comment>
<evidence type="ECO:0000256" key="5">
    <source>
        <dbReference type="ARBA" id="ARBA00022898"/>
    </source>
</evidence>
<keyword evidence="4" id="KW-0808">Transferase</keyword>
<dbReference type="InterPro" id="IPR015422">
    <property type="entry name" value="PyrdxlP-dep_Trfase_small"/>
</dbReference>
<keyword evidence="3 7" id="KW-0032">Aminotransferase</keyword>
<dbReference type="InterPro" id="IPR050596">
    <property type="entry name" value="AspAT/PAT-like"/>
</dbReference>
<dbReference type="Gene3D" id="3.40.640.10">
    <property type="entry name" value="Type I PLP-dependent aspartate aminotransferase-like (Major domain)"/>
    <property type="match status" value="1"/>
</dbReference>
<dbReference type="PANTHER" id="PTHR46383">
    <property type="entry name" value="ASPARTATE AMINOTRANSFERASE"/>
    <property type="match status" value="1"/>
</dbReference>
<dbReference type="InterPro" id="IPR015421">
    <property type="entry name" value="PyrdxlP-dep_Trfase_major"/>
</dbReference>
<keyword evidence="8" id="KW-1185">Reference proteome</keyword>
<dbReference type="PANTHER" id="PTHR46383:SF1">
    <property type="entry name" value="ASPARTATE AMINOTRANSFERASE"/>
    <property type="match status" value="1"/>
</dbReference>
<evidence type="ECO:0000259" key="6">
    <source>
        <dbReference type="Pfam" id="PF00155"/>
    </source>
</evidence>
<comment type="caution">
    <text evidence="7">The sequence shown here is derived from an EMBL/GenBank/DDBJ whole genome shotgun (WGS) entry which is preliminary data.</text>
</comment>
<dbReference type="GO" id="GO:0008483">
    <property type="term" value="F:transaminase activity"/>
    <property type="evidence" value="ECO:0007669"/>
    <property type="project" value="UniProtKB-KW"/>
</dbReference>
<dbReference type="SUPFAM" id="SSF53383">
    <property type="entry name" value="PLP-dependent transferases"/>
    <property type="match status" value="1"/>
</dbReference>
<dbReference type="Proteomes" id="UP001198565">
    <property type="component" value="Unassembled WGS sequence"/>
</dbReference>
<evidence type="ECO:0000313" key="7">
    <source>
        <dbReference type="EMBL" id="MBY8887650.1"/>
    </source>
</evidence>
<gene>
    <name evidence="7" type="ORF">K7472_22820</name>
</gene>
<feature type="domain" description="Aminotransferase class I/classII large" evidence="6">
    <location>
        <begin position="36"/>
        <end position="311"/>
    </location>
</feature>
<evidence type="ECO:0000256" key="1">
    <source>
        <dbReference type="ARBA" id="ARBA00001933"/>
    </source>
</evidence>
<organism evidence="7 8">
    <name type="scientific">Streptantibioticus parmotrematis</name>
    <dbReference type="NCBI Taxonomy" id="2873249"/>
    <lineage>
        <taxon>Bacteria</taxon>
        <taxon>Bacillati</taxon>
        <taxon>Actinomycetota</taxon>
        <taxon>Actinomycetes</taxon>
        <taxon>Kitasatosporales</taxon>
        <taxon>Streptomycetaceae</taxon>
        <taxon>Streptantibioticus</taxon>
    </lineage>
</organism>
<reference evidence="7 8" key="1">
    <citation type="submission" date="2021-08" db="EMBL/GenBank/DDBJ databases">
        <title>Streptomyces sp. PTM05 isolated from lichen.</title>
        <authorList>
            <person name="Somphong A."/>
            <person name="Phongsopitanun W."/>
            <person name="Tanasupawat S."/>
        </authorList>
    </citation>
    <scope>NUCLEOTIDE SEQUENCE [LARGE SCALE GENOMIC DNA]</scope>
    <source>
        <strain evidence="7 8">Ptm05</strain>
    </source>
</reference>
<dbReference type="InterPro" id="IPR004839">
    <property type="entry name" value="Aminotransferase_I/II_large"/>
</dbReference>
<evidence type="ECO:0000256" key="3">
    <source>
        <dbReference type="ARBA" id="ARBA00022576"/>
    </source>
</evidence>
<protein>
    <submittedName>
        <fullName evidence="7">Aminotransferase class I/II-fold pyridoxal phosphate-dependent enzyme</fullName>
    </submittedName>
</protein>
<dbReference type="EMBL" id="JAINVZ010000017">
    <property type="protein sequence ID" value="MBY8887650.1"/>
    <property type="molecule type" value="Genomic_DNA"/>
</dbReference>
<proteinExistence type="inferred from homology"/>
<name>A0ABS7QWQ1_9ACTN</name>
<evidence type="ECO:0000313" key="8">
    <source>
        <dbReference type="Proteomes" id="UP001198565"/>
    </source>
</evidence>
<accession>A0ABS7QWQ1</accession>
<dbReference type="InterPro" id="IPR015424">
    <property type="entry name" value="PyrdxlP-dep_Trfase"/>
</dbReference>
<evidence type="ECO:0000256" key="2">
    <source>
        <dbReference type="ARBA" id="ARBA00007441"/>
    </source>
</evidence>
<keyword evidence="5" id="KW-0663">Pyridoxal phosphate</keyword>
<dbReference type="Gene3D" id="3.90.1150.10">
    <property type="entry name" value="Aspartate Aminotransferase, domain 1"/>
    <property type="match status" value="1"/>
</dbReference>
<evidence type="ECO:0000256" key="4">
    <source>
        <dbReference type="ARBA" id="ARBA00022679"/>
    </source>
</evidence>
<sequence>MQRTAGGRPDVTTDAGLPVAPETAERLALSADAPPQPPGGNRVVRAAAAGHWERRGLATAAEQVLMAPGPAPLLLALLAVTGGDLVLTRPTAAWYAPQAELLGRRVHRVAAPAECGGVPDPVALLEAVRRARADGSPGPRVLVLSVADDPTGTVAPPELVHEVCEAAAESDLLIVSDETFRDVLHAPLTVVLSPAESLPGRTVVVTDLAAGALPSGWPAAVARFPADGPVADLRAPVCDALARLGATTATPVAEAAALALTEPGPLRLRRTAANRLHAAVARAAHAALLEAGALCLPPACGFHLYADFTPLRPALAAHRITGPDELARLLPGASPGHRFGDEPRAPRVRIAMPVLYGDSPEQREAALASADPLRVPHVASALAALGRAFTELTDA</sequence>
<comment type="cofactor">
    <cofactor evidence="1">
        <name>pyridoxal 5'-phosphate</name>
        <dbReference type="ChEBI" id="CHEBI:597326"/>
    </cofactor>
</comment>
<dbReference type="Pfam" id="PF00155">
    <property type="entry name" value="Aminotran_1_2"/>
    <property type="match status" value="1"/>
</dbReference>